<dbReference type="Pfam" id="PF03105">
    <property type="entry name" value="SPX"/>
    <property type="match status" value="2"/>
</dbReference>
<evidence type="ECO:0000256" key="13">
    <source>
        <dbReference type="ARBA" id="ARBA00023043"/>
    </source>
</evidence>
<dbReference type="Pfam" id="PF12796">
    <property type="entry name" value="Ank_2"/>
    <property type="match status" value="2"/>
</dbReference>
<dbReference type="Pfam" id="PF04757">
    <property type="entry name" value="Pex2_Pex12"/>
    <property type="match status" value="1"/>
</dbReference>
<evidence type="ECO:0000256" key="7">
    <source>
        <dbReference type="ARBA" id="ARBA00022723"/>
    </source>
</evidence>
<dbReference type="InterPro" id="IPR006845">
    <property type="entry name" value="Pex_N"/>
</dbReference>
<feature type="compositionally biased region" description="Polar residues" evidence="19">
    <location>
        <begin position="1132"/>
        <end position="1141"/>
    </location>
</feature>
<evidence type="ECO:0000256" key="11">
    <source>
        <dbReference type="ARBA" id="ARBA00022927"/>
    </source>
</evidence>
<feature type="domain" description="SPX" evidence="20">
    <location>
        <begin position="333"/>
        <end position="533"/>
    </location>
</feature>
<dbReference type="SMART" id="SM00248">
    <property type="entry name" value="ANK"/>
    <property type="match status" value="7"/>
</dbReference>
<dbReference type="InterPro" id="IPR017946">
    <property type="entry name" value="PLC-like_Pdiesterase_TIM-brl"/>
</dbReference>
<evidence type="ECO:0000256" key="5">
    <source>
        <dbReference type="ARBA" id="ARBA00022448"/>
    </source>
</evidence>
<name>A0AAD5V786_9APHY</name>
<dbReference type="EMBL" id="JANAWD010000193">
    <property type="protein sequence ID" value="KAJ3484343.1"/>
    <property type="molecule type" value="Genomic_DNA"/>
</dbReference>
<dbReference type="GO" id="GO:0004842">
    <property type="term" value="F:ubiquitin-protein transferase activity"/>
    <property type="evidence" value="ECO:0007669"/>
    <property type="project" value="TreeGrafter"/>
</dbReference>
<feature type="repeat" description="ANK" evidence="18">
    <location>
        <begin position="703"/>
        <end position="735"/>
    </location>
</feature>
<feature type="region of interest" description="Disordered" evidence="19">
    <location>
        <begin position="1114"/>
        <end position="1149"/>
    </location>
</feature>
<comment type="subunit">
    <text evidence="17">Component of the PEX2-PEX10-PEX12 retrotranslocation channel, composed of PEX2, PEX10 and PEX12.</text>
</comment>
<dbReference type="PROSITE" id="PS51382">
    <property type="entry name" value="SPX"/>
    <property type="match status" value="1"/>
</dbReference>
<keyword evidence="10" id="KW-0862">Zinc</keyword>
<comment type="caution">
    <text evidence="22">The sequence shown here is derived from an EMBL/GenBank/DDBJ whole genome shotgun (WGS) entry which is preliminary data.</text>
</comment>
<dbReference type="InterPro" id="IPR004331">
    <property type="entry name" value="SPX_dom"/>
</dbReference>
<evidence type="ECO:0000256" key="10">
    <source>
        <dbReference type="ARBA" id="ARBA00022833"/>
    </source>
</evidence>
<evidence type="ECO:0000256" key="17">
    <source>
        <dbReference type="ARBA" id="ARBA00034505"/>
    </source>
</evidence>
<dbReference type="GO" id="GO:0008270">
    <property type="term" value="F:zinc ion binding"/>
    <property type="evidence" value="ECO:0007669"/>
    <property type="project" value="UniProtKB-KW"/>
</dbReference>
<evidence type="ECO:0000256" key="9">
    <source>
        <dbReference type="ARBA" id="ARBA00022771"/>
    </source>
</evidence>
<evidence type="ECO:0000256" key="1">
    <source>
        <dbReference type="ARBA" id="ARBA00004585"/>
    </source>
</evidence>
<evidence type="ECO:0000256" key="6">
    <source>
        <dbReference type="ARBA" id="ARBA00022692"/>
    </source>
</evidence>
<feature type="repeat" description="ANK" evidence="18">
    <location>
        <begin position="803"/>
        <end position="823"/>
    </location>
</feature>
<dbReference type="GO" id="GO:0006629">
    <property type="term" value="P:lipid metabolic process"/>
    <property type="evidence" value="ECO:0007669"/>
    <property type="project" value="InterPro"/>
</dbReference>
<dbReference type="GO" id="GO:0006513">
    <property type="term" value="P:protein monoubiquitination"/>
    <property type="evidence" value="ECO:0007669"/>
    <property type="project" value="TreeGrafter"/>
</dbReference>
<feature type="repeat" description="ANK" evidence="18">
    <location>
        <begin position="771"/>
        <end position="796"/>
    </location>
</feature>
<dbReference type="PANTHER" id="PTHR12888">
    <property type="entry name" value="PEROXISOME ASSEMBLY PROTEIN 12 PEROXIN-12"/>
    <property type="match status" value="1"/>
</dbReference>
<dbReference type="GO" id="GO:0016562">
    <property type="term" value="P:protein import into peroxisome matrix, receptor recycling"/>
    <property type="evidence" value="ECO:0007669"/>
    <property type="project" value="UniProtKB-ARBA"/>
</dbReference>
<evidence type="ECO:0000256" key="16">
    <source>
        <dbReference type="ARBA" id="ARBA00029692"/>
    </source>
</evidence>
<comment type="similarity">
    <text evidence="3">Belongs to the pex2/pex10/pex12 family.</text>
</comment>
<dbReference type="InterPro" id="IPR057506">
    <property type="entry name" value="C2_GPCPD1"/>
</dbReference>
<keyword evidence="9" id="KW-0863">Zinc-finger</keyword>
<accession>A0AAD5V786</accession>
<keyword evidence="5" id="KW-0813">Transport</keyword>
<evidence type="ECO:0000313" key="22">
    <source>
        <dbReference type="EMBL" id="KAJ3484343.1"/>
    </source>
</evidence>
<proteinExistence type="inferred from homology"/>
<keyword evidence="12" id="KW-1133">Transmembrane helix</keyword>
<evidence type="ECO:0000256" key="12">
    <source>
        <dbReference type="ARBA" id="ARBA00022989"/>
    </source>
</evidence>
<dbReference type="GO" id="GO:0008081">
    <property type="term" value="F:phosphoric diester hydrolase activity"/>
    <property type="evidence" value="ECO:0007669"/>
    <property type="project" value="InterPro"/>
</dbReference>
<dbReference type="SUPFAM" id="SSF51695">
    <property type="entry name" value="PLC-like phosphodiesterases"/>
    <property type="match status" value="1"/>
</dbReference>
<keyword evidence="6" id="KW-0812">Transmembrane</keyword>
<organism evidence="22 23">
    <name type="scientific">Meripilus lineatus</name>
    <dbReference type="NCBI Taxonomy" id="2056292"/>
    <lineage>
        <taxon>Eukaryota</taxon>
        <taxon>Fungi</taxon>
        <taxon>Dikarya</taxon>
        <taxon>Basidiomycota</taxon>
        <taxon>Agaricomycotina</taxon>
        <taxon>Agaricomycetes</taxon>
        <taxon>Polyporales</taxon>
        <taxon>Meripilaceae</taxon>
        <taxon>Meripilus</taxon>
    </lineage>
</organism>
<dbReference type="Gene3D" id="3.20.20.190">
    <property type="entry name" value="Phosphatidylinositol (PI) phosphodiesterase"/>
    <property type="match status" value="1"/>
</dbReference>
<keyword evidence="14" id="KW-0472">Membrane</keyword>
<dbReference type="InterPro" id="IPR017375">
    <property type="entry name" value="PEX12"/>
</dbReference>
<keyword evidence="8" id="KW-0677">Repeat</keyword>
<comment type="subcellular location">
    <subcellularLocation>
        <location evidence="1">Peroxisome membrane</location>
        <topology evidence="1">Multi-pass membrane protein</topology>
    </subcellularLocation>
</comment>
<evidence type="ECO:0000256" key="4">
    <source>
        <dbReference type="ARBA" id="ARBA00018980"/>
    </source>
</evidence>
<keyword evidence="11" id="KW-0653">Protein transport</keyword>
<evidence type="ECO:0000259" key="21">
    <source>
        <dbReference type="PROSITE" id="PS51704"/>
    </source>
</evidence>
<evidence type="ECO:0000256" key="3">
    <source>
        <dbReference type="ARBA" id="ARBA00008704"/>
    </source>
</evidence>
<dbReference type="GO" id="GO:1990429">
    <property type="term" value="C:peroxisomal importomer complex"/>
    <property type="evidence" value="ECO:0007669"/>
    <property type="project" value="TreeGrafter"/>
</dbReference>
<dbReference type="CDD" id="cd14483">
    <property type="entry name" value="SPX_PHO81_NUC-2_like"/>
    <property type="match status" value="1"/>
</dbReference>
<dbReference type="GO" id="GO:0005778">
    <property type="term" value="C:peroxisomal membrane"/>
    <property type="evidence" value="ECO:0007669"/>
    <property type="project" value="UniProtKB-SubCell"/>
</dbReference>
<dbReference type="PANTHER" id="PTHR12888:SF0">
    <property type="entry name" value="PEROXISOME ASSEMBLY PROTEIN 12"/>
    <property type="match status" value="1"/>
</dbReference>
<evidence type="ECO:0000256" key="14">
    <source>
        <dbReference type="ARBA" id="ARBA00023136"/>
    </source>
</evidence>
<evidence type="ECO:0000313" key="23">
    <source>
        <dbReference type="Proteomes" id="UP001212997"/>
    </source>
</evidence>
<keyword evidence="23" id="KW-1185">Reference proteome</keyword>
<feature type="repeat" description="ANK" evidence="18">
    <location>
        <begin position="836"/>
        <end position="868"/>
    </location>
</feature>
<evidence type="ECO:0000256" key="2">
    <source>
        <dbReference type="ARBA" id="ARBA00004906"/>
    </source>
</evidence>
<dbReference type="PROSITE" id="PS50088">
    <property type="entry name" value="ANK_REPEAT"/>
    <property type="match status" value="4"/>
</dbReference>
<evidence type="ECO:0000256" key="19">
    <source>
        <dbReference type="SAM" id="MobiDB-lite"/>
    </source>
</evidence>
<reference evidence="22" key="1">
    <citation type="submission" date="2022-07" db="EMBL/GenBank/DDBJ databases">
        <title>Genome Sequence of Physisporinus lineatus.</title>
        <authorList>
            <person name="Buettner E."/>
        </authorList>
    </citation>
    <scope>NUCLEOTIDE SEQUENCE</scope>
    <source>
        <strain evidence="22">VT162</strain>
    </source>
</reference>
<evidence type="ECO:0000256" key="18">
    <source>
        <dbReference type="PROSITE-ProRule" id="PRU00023"/>
    </source>
</evidence>
<dbReference type="Pfam" id="PF25329">
    <property type="entry name" value="C2_GDE1"/>
    <property type="match status" value="1"/>
</dbReference>
<dbReference type="Pfam" id="PF00023">
    <property type="entry name" value="Ank"/>
    <property type="match status" value="1"/>
</dbReference>
<dbReference type="Proteomes" id="UP001212997">
    <property type="component" value="Unassembled WGS sequence"/>
</dbReference>
<dbReference type="PROSITE" id="PS50297">
    <property type="entry name" value="ANK_REP_REGION"/>
    <property type="match status" value="4"/>
</dbReference>
<protein>
    <recommendedName>
        <fullName evidence="4">Peroxisome assembly protein 12</fullName>
    </recommendedName>
    <alternativeName>
        <fullName evidence="16">Peroxin-12</fullName>
    </alternativeName>
</protein>
<feature type="domain" description="GP-PDE" evidence="21">
    <location>
        <begin position="1119"/>
        <end position="1379"/>
    </location>
</feature>
<keyword evidence="7" id="KW-0479">Metal-binding</keyword>
<dbReference type="InterPro" id="IPR036770">
    <property type="entry name" value="Ankyrin_rpt-contain_sf"/>
</dbReference>
<evidence type="ECO:0000259" key="20">
    <source>
        <dbReference type="PROSITE" id="PS51382"/>
    </source>
</evidence>
<sequence length="1379" mass="153891">MEFFNDVGGDPLKPTLFELVAQEQLRDLLQPALKYVLSVFAQRYPRYLLRLVNRHEEFYALLMFFVERHYLRTQGASFAENFYGLKRRRRPIFETERATAAVGGVPPEEKLGSREIWGSLLFLVGVPYLRAKAQDYFEALGGGLDPELAETGDRQARILSEQTIAGKLRRLFKRVYPWVNTSLELWLLVCNIAYLFEQTPFYRPWLGWIGVDVRRLGIEDMRAARQIVQKVATTSSKGILATIRRLLLSSPRLLLDSLKIILPTAIFFVKFLEWWYSPSSPARALSTSPLGPAVPPPRLLPPHPQGLRVDGTKYDVTAATLVETYLDFPRQSIQFGKQIQAEQVPGWSQFYLDYKSLKKIISSLAAHRPASEAALTVGVHPRDFFGPRDISQDTIRSSTPSADEIPFFASFSHDDERGADFQAHKTAFFFKLERELEKINAFYLEKEAELKLRLETLLSKRRAAAMHVMPDVLDDNAAKNHVEWSAVEEGFRILERDLGKLQQFIEINATGFRKILKKWDKRSKSTTKELYLARQVDVQPVFNRQLISEMSDTVAACLLDLTDITVGLKYEGAAAEDVILRHQLHIDRSSQMGPFRDLESSLRKAVADRDRASLQDLVRYSDSLSLSADAKRHVTRILWKTVIDAPPDFADLILASTTGPFNYAFIDDINGRTCLHEVAIVGFIRLVNLCLQNGVQREKLDIYRRSALHYAAMYGHAEICRRLIDVGLPPDDIDVDNCTPLIYATLRGSVDCVRVLLEDGKVSAGAPIQNGDLMPLSLAARAGHLDVVVLLLQHGAPSLPNTNGEYPIHLAAQEGHAQVCQLLSRHEGWDTPDKYSEWTPLFHAARYGREDALRVMLEVGSRIDLVDEVGNSAVYYAAWYGHQSCVALLMDAAAKVDPGNPPQSHISPLSDTQMSSTTESDIDAIPSLYLPPPMMPYRVYGHNYLDKNCLVQISIGHLSSRFGETSAEPSASVRLRPPLGGSEQTDRYLHTSPRLKLVMTPTAVASAAPYSIPLPLTDEKTVFTFQIPSVDTLSLEFSLYPNFGTKTIGRATALSSFFANIRNSEALKLPILDHRLHVIGEVSFEVNVITPFSGVRLQIGGAVETYWKSIANPVSNPPPKHLTPRSMHSARPITSAQNSPSAHPMTPVGSHSLTHSSVTGSYLHITVQVTRDRHPVVFPRWLLPEDGYELGVADVTLAQFRALACRLGRGLHPIDPQASSQVLYEMVSQSMASLADALRIIPPTLGICLEVAYPPSNIRERYSLRHQLGLNDVVNAVLRTIYDTTTQEGASARRNVVFTSFSPDVCSALNWKQPNYPVFFASLCGQAGVKPPRETALTVQDAHDYRLSSLGAAVEWCKLNNLLGLLLDAELLVSRGSGY</sequence>
<dbReference type="Pfam" id="PF03009">
    <property type="entry name" value="GDPD"/>
    <property type="match status" value="1"/>
</dbReference>
<dbReference type="PROSITE" id="PS51704">
    <property type="entry name" value="GP_PDE"/>
    <property type="match status" value="1"/>
</dbReference>
<keyword evidence="13 18" id="KW-0040">ANK repeat</keyword>
<dbReference type="InterPro" id="IPR030395">
    <property type="entry name" value="GP_PDE_dom"/>
</dbReference>
<evidence type="ECO:0000256" key="15">
    <source>
        <dbReference type="ARBA" id="ARBA00023140"/>
    </source>
</evidence>
<dbReference type="Gene3D" id="1.25.40.20">
    <property type="entry name" value="Ankyrin repeat-containing domain"/>
    <property type="match status" value="2"/>
</dbReference>
<dbReference type="SUPFAM" id="SSF48403">
    <property type="entry name" value="Ankyrin repeat"/>
    <property type="match status" value="1"/>
</dbReference>
<gene>
    <name evidence="22" type="ORF">NLI96_g5710</name>
</gene>
<dbReference type="InterPro" id="IPR002110">
    <property type="entry name" value="Ankyrin_rpt"/>
</dbReference>
<evidence type="ECO:0000256" key="8">
    <source>
        <dbReference type="ARBA" id="ARBA00022737"/>
    </source>
</evidence>
<keyword evidence="15" id="KW-0576">Peroxisome</keyword>
<feature type="region of interest" description="Disordered" evidence="19">
    <location>
        <begin position="966"/>
        <end position="986"/>
    </location>
</feature>
<comment type="pathway">
    <text evidence="2">Protein modification; protein ubiquitination.</text>
</comment>